<dbReference type="Proteomes" id="UP000002217">
    <property type="component" value="Chromosome"/>
</dbReference>
<feature type="domain" description="GGDEF" evidence="2">
    <location>
        <begin position="251"/>
        <end position="378"/>
    </location>
</feature>
<dbReference type="GO" id="GO:1902201">
    <property type="term" value="P:negative regulation of bacterial-type flagellum-dependent cell motility"/>
    <property type="evidence" value="ECO:0007669"/>
    <property type="project" value="TreeGrafter"/>
</dbReference>
<protein>
    <submittedName>
        <fullName evidence="3">Diguanylate cyclase</fullName>
    </submittedName>
</protein>
<evidence type="ECO:0000313" key="4">
    <source>
        <dbReference type="Proteomes" id="UP000002217"/>
    </source>
</evidence>
<feature type="transmembrane region" description="Helical" evidence="1">
    <location>
        <begin position="12"/>
        <end position="32"/>
    </location>
</feature>
<feature type="transmembrane region" description="Helical" evidence="1">
    <location>
        <begin position="165"/>
        <end position="187"/>
    </location>
</feature>
<dbReference type="KEGG" id="dae:Dtox_2527"/>
<dbReference type="EMBL" id="CP001720">
    <property type="protein sequence ID" value="ACV63329.1"/>
    <property type="molecule type" value="Genomic_DNA"/>
</dbReference>
<feature type="transmembrane region" description="Helical" evidence="1">
    <location>
        <begin position="62"/>
        <end position="81"/>
    </location>
</feature>
<dbReference type="InterPro" id="IPR043128">
    <property type="entry name" value="Rev_trsase/Diguanyl_cyclase"/>
</dbReference>
<evidence type="ECO:0000313" key="3">
    <source>
        <dbReference type="EMBL" id="ACV63329.1"/>
    </source>
</evidence>
<keyword evidence="4" id="KW-1185">Reference proteome</keyword>
<keyword evidence="1" id="KW-0812">Transmembrane</keyword>
<feature type="transmembrane region" description="Helical" evidence="1">
    <location>
        <begin position="88"/>
        <end position="109"/>
    </location>
</feature>
<dbReference type="InterPro" id="IPR050469">
    <property type="entry name" value="Diguanylate_Cyclase"/>
</dbReference>
<dbReference type="InterPro" id="IPR000160">
    <property type="entry name" value="GGDEF_dom"/>
</dbReference>
<dbReference type="AlphaFoldDB" id="C8W0S4"/>
<feature type="transmembrane region" description="Helical" evidence="1">
    <location>
        <begin position="39"/>
        <end position="56"/>
    </location>
</feature>
<dbReference type="GO" id="GO:0052621">
    <property type="term" value="F:diguanylate cyclase activity"/>
    <property type="evidence" value="ECO:0007669"/>
    <property type="project" value="TreeGrafter"/>
</dbReference>
<dbReference type="PANTHER" id="PTHR45138:SF9">
    <property type="entry name" value="DIGUANYLATE CYCLASE DGCM-RELATED"/>
    <property type="match status" value="1"/>
</dbReference>
<organism evidence="3 4">
    <name type="scientific">Desulfofarcimen acetoxidans (strain ATCC 49208 / DSM 771 / KCTC 5769 / VKM B-1644 / 5575)</name>
    <name type="common">Desulfotomaculum acetoxidans</name>
    <dbReference type="NCBI Taxonomy" id="485916"/>
    <lineage>
        <taxon>Bacteria</taxon>
        <taxon>Bacillati</taxon>
        <taxon>Bacillota</taxon>
        <taxon>Clostridia</taxon>
        <taxon>Eubacteriales</taxon>
        <taxon>Peptococcaceae</taxon>
        <taxon>Desulfofarcimen</taxon>
    </lineage>
</organism>
<dbReference type="GO" id="GO:0043709">
    <property type="term" value="P:cell adhesion involved in single-species biofilm formation"/>
    <property type="evidence" value="ECO:0007669"/>
    <property type="project" value="TreeGrafter"/>
</dbReference>
<dbReference type="STRING" id="485916.Dtox_2527"/>
<dbReference type="PROSITE" id="PS50887">
    <property type="entry name" value="GGDEF"/>
    <property type="match status" value="1"/>
</dbReference>
<dbReference type="CDD" id="cd01949">
    <property type="entry name" value="GGDEF"/>
    <property type="match status" value="1"/>
</dbReference>
<dbReference type="FunFam" id="3.30.70.270:FF:000001">
    <property type="entry name" value="Diguanylate cyclase domain protein"/>
    <property type="match status" value="1"/>
</dbReference>
<dbReference type="HOGENOM" id="CLU_000445_11_1_9"/>
<dbReference type="SMART" id="SM00267">
    <property type="entry name" value="GGDEF"/>
    <property type="match status" value="1"/>
</dbReference>
<dbReference type="Pfam" id="PF00990">
    <property type="entry name" value="GGDEF"/>
    <property type="match status" value="1"/>
</dbReference>
<name>C8W0S4_DESAS</name>
<feature type="transmembrane region" description="Helical" evidence="1">
    <location>
        <begin position="121"/>
        <end position="145"/>
    </location>
</feature>
<dbReference type="OrthoDB" id="9783388at2"/>
<dbReference type="eggNOG" id="COG3706">
    <property type="taxonomic scope" value="Bacteria"/>
</dbReference>
<evidence type="ECO:0000256" key="1">
    <source>
        <dbReference type="SAM" id="Phobius"/>
    </source>
</evidence>
<keyword evidence="1" id="KW-0472">Membrane</keyword>
<dbReference type="SUPFAM" id="SSF55073">
    <property type="entry name" value="Nucleotide cyclase"/>
    <property type="match status" value="1"/>
</dbReference>
<dbReference type="GO" id="GO:0005886">
    <property type="term" value="C:plasma membrane"/>
    <property type="evidence" value="ECO:0007669"/>
    <property type="project" value="TreeGrafter"/>
</dbReference>
<reference evidence="3 4" key="1">
    <citation type="journal article" date="2009" name="Stand. Genomic Sci.">
        <title>Complete genome sequence of Desulfotomaculum acetoxidans type strain (5575).</title>
        <authorList>
            <person name="Spring S."/>
            <person name="Lapidus A."/>
            <person name="Schroder M."/>
            <person name="Gleim D."/>
            <person name="Sims D."/>
            <person name="Meincke L."/>
            <person name="Glavina Del Rio T."/>
            <person name="Tice H."/>
            <person name="Copeland A."/>
            <person name="Cheng J.F."/>
            <person name="Lucas S."/>
            <person name="Chen F."/>
            <person name="Nolan M."/>
            <person name="Bruce D."/>
            <person name="Goodwin L."/>
            <person name="Pitluck S."/>
            <person name="Ivanova N."/>
            <person name="Mavromatis K."/>
            <person name="Mikhailova N."/>
            <person name="Pati A."/>
            <person name="Chen A."/>
            <person name="Palaniappan K."/>
            <person name="Land M."/>
            <person name="Hauser L."/>
            <person name="Chang Y.J."/>
            <person name="Jeffries C.D."/>
            <person name="Chain P."/>
            <person name="Saunders E."/>
            <person name="Brettin T."/>
            <person name="Detter J.C."/>
            <person name="Goker M."/>
            <person name="Bristow J."/>
            <person name="Eisen J.A."/>
            <person name="Markowitz V."/>
            <person name="Hugenholtz P."/>
            <person name="Kyrpides N.C."/>
            <person name="Klenk H.P."/>
            <person name="Han C."/>
        </authorList>
    </citation>
    <scope>NUCLEOTIDE SEQUENCE [LARGE SCALE GENOMIC DNA]</scope>
    <source>
        <strain evidence="4">ATCC 49208 / DSM 771 / VKM B-1644</strain>
    </source>
</reference>
<proteinExistence type="predicted"/>
<dbReference type="PANTHER" id="PTHR45138">
    <property type="entry name" value="REGULATORY COMPONENTS OF SENSORY TRANSDUCTION SYSTEM"/>
    <property type="match status" value="1"/>
</dbReference>
<keyword evidence="1" id="KW-1133">Transmembrane helix</keyword>
<gene>
    <name evidence="3" type="ordered locus">Dtox_2527</name>
</gene>
<dbReference type="Gene3D" id="3.30.70.270">
    <property type="match status" value="1"/>
</dbReference>
<evidence type="ECO:0000259" key="2">
    <source>
        <dbReference type="PROSITE" id="PS50887"/>
    </source>
</evidence>
<sequence>MLLPPSIIAYNFFAMGLNVVAVLYLTLTLFGARTSLKQNHLFLISGTLANGVILNVPGGLNYAYKSLFYILVTLFLLKVICNFKLKEAFFSVAIFSIIDALGETVVALISVEVFGYTVTYFHQHILLLLFGVLIQNTINISIILLIRTYKYKKDLASPSTNNPALFILLMLLTAVFFNFVGLLNPSLNLKTVVLYNAIIVSLLLICSILFFYLIDKLRKGVGIDTLTGLWNRQFFHVNLQEELERTNRTGNPTSLAIIDVDNFKKINDTFGHLAGDVALKKIANTLRQNVRRIDTVVRWGGEEFAIVFSNADIETAYEVVERIRKSVEAIEFMCQITISIGLSSTNLTTNLDELVHVADKALYRAKETKNTTIIFVEAPSY</sequence>
<feature type="transmembrane region" description="Helical" evidence="1">
    <location>
        <begin position="193"/>
        <end position="214"/>
    </location>
</feature>
<dbReference type="NCBIfam" id="TIGR00254">
    <property type="entry name" value="GGDEF"/>
    <property type="match status" value="1"/>
</dbReference>
<dbReference type="RefSeq" id="WP_015758025.1">
    <property type="nucleotide sequence ID" value="NC_013216.1"/>
</dbReference>
<dbReference type="InterPro" id="IPR029787">
    <property type="entry name" value="Nucleotide_cyclase"/>
</dbReference>
<accession>C8W0S4</accession>